<dbReference type="CDD" id="cd14358">
    <property type="entry name" value="UBA_NAC_euk"/>
    <property type="match status" value="1"/>
</dbReference>
<dbReference type="GeneID" id="5000916"/>
<feature type="domain" description="NAC-A/B" evidence="2">
    <location>
        <begin position="1"/>
        <end position="56"/>
    </location>
</feature>
<dbReference type="Proteomes" id="UP000001568">
    <property type="component" value="Chromosome 3"/>
</dbReference>
<dbReference type="FunFam" id="2.20.70.30:FF:000002">
    <property type="entry name" value="Nascent polypeptide-associated complex (NAC), alpha subunit"/>
    <property type="match status" value="1"/>
</dbReference>
<protein>
    <recommendedName>
        <fullName evidence="2">NAC-A/B domain-containing protein</fullName>
    </recommendedName>
</protein>
<dbReference type="PROSITE" id="PS51151">
    <property type="entry name" value="NAC_AB"/>
    <property type="match status" value="1"/>
</dbReference>
<comment type="function">
    <text evidence="1">May promote appropriate targeting of ribosome-nascent polypeptide complexes.</text>
</comment>
<evidence type="ECO:0000256" key="1">
    <source>
        <dbReference type="ARBA" id="ARBA00004000"/>
    </source>
</evidence>
<dbReference type="SMART" id="SM01407">
    <property type="entry name" value="NAC"/>
    <property type="match status" value="1"/>
</dbReference>
<reference evidence="3 4" key="1">
    <citation type="journal article" date="2007" name="Proc. Natl. Acad. Sci. U.S.A.">
        <title>The tiny eukaryote Ostreococcus provides genomic insights into the paradox of plankton speciation.</title>
        <authorList>
            <person name="Palenik B."/>
            <person name="Grimwood J."/>
            <person name="Aerts A."/>
            <person name="Rouze P."/>
            <person name="Salamov A."/>
            <person name="Putnam N."/>
            <person name="Dupont C."/>
            <person name="Jorgensen R."/>
            <person name="Derelle E."/>
            <person name="Rombauts S."/>
            <person name="Zhou K."/>
            <person name="Otillar R."/>
            <person name="Merchant S.S."/>
            <person name="Podell S."/>
            <person name="Gaasterland T."/>
            <person name="Napoli C."/>
            <person name="Gendler K."/>
            <person name="Manuell A."/>
            <person name="Tai V."/>
            <person name="Vallon O."/>
            <person name="Piganeau G."/>
            <person name="Jancek S."/>
            <person name="Heijde M."/>
            <person name="Jabbari K."/>
            <person name="Bowler C."/>
            <person name="Lohr M."/>
            <person name="Robbens S."/>
            <person name="Werner G."/>
            <person name="Dubchak I."/>
            <person name="Pazour G.J."/>
            <person name="Ren Q."/>
            <person name="Paulsen I."/>
            <person name="Delwiche C."/>
            <person name="Schmutz J."/>
            <person name="Rokhsar D."/>
            <person name="Van de Peer Y."/>
            <person name="Moreau H."/>
            <person name="Grigoriev I.V."/>
        </authorList>
    </citation>
    <scope>NUCLEOTIDE SEQUENCE [LARGE SCALE GENOMIC DNA]</scope>
    <source>
        <strain evidence="3 4">CCE9901</strain>
    </source>
</reference>
<dbReference type="STRING" id="436017.A4RUW4"/>
<dbReference type="InterPro" id="IPR038187">
    <property type="entry name" value="NAC_A/B_dom_sf"/>
</dbReference>
<dbReference type="GO" id="GO:0005854">
    <property type="term" value="C:nascent polypeptide-associated complex"/>
    <property type="evidence" value="ECO:0007669"/>
    <property type="project" value="InterPro"/>
</dbReference>
<dbReference type="RefSeq" id="XP_001416740.1">
    <property type="nucleotide sequence ID" value="XM_001416703.1"/>
</dbReference>
<dbReference type="InterPro" id="IPR002715">
    <property type="entry name" value="Nas_poly-pep-assoc_cplx_dom"/>
</dbReference>
<dbReference type="InterPro" id="IPR044034">
    <property type="entry name" value="NAC-like_UBA"/>
</dbReference>
<dbReference type="CDD" id="cd22054">
    <property type="entry name" value="NAC_NACA"/>
    <property type="match status" value="1"/>
</dbReference>
<dbReference type="Gene3D" id="1.10.8.10">
    <property type="entry name" value="DNA helicase RuvA subunit, C-terminal domain"/>
    <property type="match status" value="1"/>
</dbReference>
<evidence type="ECO:0000313" key="4">
    <source>
        <dbReference type="Proteomes" id="UP000001568"/>
    </source>
</evidence>
<dbReference type="HOGENOM" id="CLU_057806_2_1_1"/>
<proteinExistence type="predicted"/>
<dbReference type="EMBL" id="CP000583">
    <property type="protein sequence ID" value="ABO95033.1"/>
    <property type="molecule type" value="Genomic_DNA"/>
</dbReference>
<gene>
    <name evidence="3" type="ORF">OSTLU_12381</name>
</gene>
<dbReference type="FunFam" id="1.10.8.10:FF:000006">
    <property type="entry name" value="Putative nascent polypeptide-associated complex subunit alpha"/>
    <property type="match status" value="1"/>
</dbReference>
<dbReference type="Pfam" id="PF19026">
    <property type="entry name" value="UBA_HYPK"/>
    <property type="match status" value="1"/>
</dbReference>
<dbReference type="Pfam" id="PF01849">
    <property type="entry name" value="NAC"/>
    <property type="match status" value="1"/>
</dbReference>
<accession>A4RUW4</accession>
<dbReference type="Gene3D" id="2.20.70.30">
    <property type="entry name" value="Nascent polypeptide-associated complex domain"/>
    <property type="match status" value="1"/>
</dbReference>
<keyword evidence="4" id="KW-1185">Reference proteome</keyword>
<dbReference type="eggNOG" id="KOG2239">
    <property type="taxonomic scope" value="Eukaryota"/>
</dbReference>
<organism evidence="3 4">
    <name type="scientific">Ostreococcus lucimarinus (strain CCE9901)</name>
    <dbReference type="NCBI Taxonomy" id="436017"/>
    <lineage>
        <taxon>Eukaryota</taxon>
        <taxon>Viridiplantae</taxon>
        <taxon>Chlorophyta</taxon>
        <taxon>Mamiellophyceae</taxon>
        <taxon>Mamiellales</taxon>
        <taxon>Bathycoccaceae</taxon>
        <taxon>Ostreococcus</taxon>
    </lineage>
</organism>
<dbReference type="PANTHER" id="PTHR21713">
    <property type="entry name" value="NASCENT POLYPEPTIDE ASSOCIATED COMPLEX ALPHA SUBUNIT-RELATED"/>
    <property type="match status" value="1"/>
</dbReference>
<evidence type="ECO:0000313" key="3">
    <source>
        <dbReference type="EMBL" id="ABO95033.1"/>
    </source>
</evidence>
<dbReference type="Gramene" id="ABO95033">
    <property type="protein sequence ID" value="ABO95033"/>
    <property type="gene ID" value="OSTLU_12381"/>
</dbReference>
<dbReference type="OrthoDB" id="3169036at2759"/>
<sequence length="121" mass="12883">MQKLGLEQLDDVQRVTFRKGKQAMFVINSPDVFHSPGSDSYVIFGEAKTEDLAAQAAQLKNAFKAEAPAAGAAMPTLEETGVEAKDIELVMTQANVSRAKAVTALKANPGDIVSAIMDLTM</sequence>
<dbReference type="KEGG" id="olu:OSTLU_12381"/>
<dbReference type="AlphaFoldDB" id="A4RUW4"/>
<evidence type="ECO:0000259" key="2">
    <source>
        <dbReference type="PROSITE" id="PS51151"/>
    </source>
</evidence>
<name>A4RUW4_OSTLU</name>
<dbReference type="OMA" id="ALMELTI"/>
<dbReference type="InterPro" id="IPR016641">
    <property type="entry name" value="EGD2/NACA0like"/>
</dbReference>